<gene>
    <name evidence="2" type="ORF">BN946_scf184941.g34</name>
</gene>
<proteinExistence type="predicted"/>
<evidence type="ECO:0000313" key="2">
    <source>
        <dbReference type="EMBL" id="CDO75681.1"/>
    </source>
</evidence>
<reference evidence="2" key="1">
    <citation type="submission" date="2014-01" db="EMBL/GenBank/DDBJ databases">
        <title>The genome of the white-rot fungus Pycnoporus cinnabarinus: a basidiomycete model with a versatile arsenal for lignocellulosic biomass breakdown.</title>
        <authorList>
            <person name="Levasseur A."/>
            <person name="Lomascolo A."/>
            <person name="Ruiz-Duenas F.J."/>
            <person name="Uzan E."/>
            <person name="Piumi F."/>
            <person name="Kues U."/>
            <person name="Ram A.F.J."/>
            <person name="Murat C."/>
            <person name="Haon M."/>
            <person name="Benoit I."/>
            <person name="Arfi Y."/>
            <person name="Chevret D."/>
            <person name="Drula E."/>
            <person name="Kwon M.J."/>
            <person name="Gouret P."/>
            <person name="Lesage-Meessen L."/>
            <person name="Lombard V."/>
            <person name="Mariette J."/>
            <person name="Noirot C."/>
            <person name="Park J."/>
            <person name="Patyshakuliyeva A."/>
            <person name="Wieneger R.A.B."/>
            <person name="Wosten H.A.B."/>
            <person name="Martin F."/>
            <person name="Coutinho P.M."/>
            <person name="de Vries R."/>
            <person name="Martinez A.T."/>
            <person name="Klopp C."/>
            <person name="Pontarotti P."/>
            <person name="Henrissat B."/>
            <person name="Record E."/>
        </authorList>
    </citation>
    <scope>NUCLEOTIDE SEQUENCE [LARGE SCALE GENOMIC DNA]</scope>
    <source>
        <strain evidence="2">BRFM137</strain>
    </source>
</reference>
<name>A0A060SND3_PYCCI</name>
<feature type="compositionally biased region" description="Polar residues" evidence="1">
    <location>
        <begin position="1"/>
        <end position="13"/>
    </location>
</feature>
<evidence type="ECO:0000313" key="3">
    <source>
        <dbReference type="Proteomes" id="UP000029665"/>
    </source>
</evidence>
<feature type="region of interest" description="Disordered" evidence="1">
    <location>
        <begin position="1"/>
        <end position="112"/>
    </location>
</feature>
<dbReference type="EMBL" id="CCBP010000283">
    <property type="protein sequence ID" value="CDO75681.1"/>
    <property type="molecule type" value="Genomic_DNA"/>
</dbReference>
<feature type="compositionally biased region" description="Low complexity" evidence="1">
    <location>
        <begin position="483"/>
        <end position="493"/>
    </location>
</feature>
<feature type="compositionally biased region" description="Polar residues" evidence="1">
    <location>
        <begin position="53"/>
        <end position="85"/>
    </location>
</feature>
<dbReference type="AlphaFoldDB" id="A0A060SND3"/>
<feature type="compositionally biased region" description="Polar residues" evidence="1">
    <location>
        <begin position="453"/>
        <end position="464"/>
    </location>
</feature>
<organism evidence="2 3">
    <name type="scientific">Pycnoporus cinnabarinus</name>
    <name type="common">Cinnabar-red polypore</name>
    <name type="synonym">Trametes cinnabarina</name>
    <dbReference type="NCBI Taxonomy" id="5643"/>
    <lineage>
        <taxon>Eukaryota</taxon>
        <taxon>Fungi</taxon>
        <taxon>Dikarya</taxon>
        <taxon>Basidiomycota</taxon>
        <taxon>Agaricomycotina</taxon>
        <taxon>Agaricomycetes</taxon>
        <taxon>Polyporales</taxon>
        <taxon>Polyporaceae</taxon>
        <taxon>Trametes</taxon>
    </lineage>
</organism>
<protein>
    <submittedName>
        <fullName evidence="2">Uncharacterized protein</fullName>
    </submittedName>
</protein>
<feature type="compositionally biased region" description="Low complexity" evidence="1">
    <location>
        <begin position="530"/>
        <end position="540"/>
    </location>
</feature>
<keyword evidence="3" id="KW-1185">Reference proteome</keyword>
<feature type="compositionally biased region" description="Polar residues" evidence="1">
    <location>
        <begin position="24"/>
        <end position="35"/>
    </location>
</feature>
<dbReference type="HOGENOM" id="CLU_028832_1_0_1"/>
<sequence>MFRLLSRTTSKQEQLVGDRDAQDKQSLSPTAQPVSKQAEHVSESLAPTDPAPTGSTPLSQTQVVDASTPVQQSTSRSQKRFSWSWHSLVHPKGVQDRKPALPPPQEEAAKEATVRQEYTERLILRPFATPTVVPPKSSKVSVTAASSLQKVQKVKAQLLDSKSAQKVIAQLRTLPTSDHPVVVGKTITGKPVETPPRGPIHAVCLPYTDAEADEKHFSKLDKLEVAAAPSNSPSASPKTKEQTLYLTAVSSAASQIACVTATSLEKLKEVFAELNVVSLITTPDLGLGQPADGPGLLSGAIPSATAVVHGIEEITPQLMALGYATGKAVLPSHTGVYPPTDRMSVITYWWGLEVVMPEPSVKYLSNVPSIAHTVINFLTALAVANGGIREILPFIRYISQYIDAEWNLIQQADQGQGVVCAATWIMPAALVPRAWDFPQPPVPSPPAPMSGSDGVSSAEPSNTTGGQGQDAAASAQKPPPPTTRRTTPSAPTADNPTLLTPPLPAHNDAPVFVAPAGDPSAHVSGSRGDPAAGVPGVTVTPPTPPASETLGRAAGEAFQSAVGSTSPGASAGGDAPAAVVAAG</sequence>
<feature type="compositionally biased region" description="Pro residues" evidence="1">
    <location>
        <begin position="438"/>
        <end position="448"/>
    </location>
</feature>
<comment type="caution">
    <text evidence="2">The sequence shown here is derived from an EMBL/GenBank/DDBJ whole genome shotgun (WGS) entry which is preliminary data.</text>
</comment>
<feature type="compositionally biased region" description="Low complexity" evidence="1">
    <location>
        <begin position="560"/>
        <end position="583"/>
    </location>
</feature>
<dbReference type="OrthoDB" id="2434934at2759"/>
<feature type="region of interest" description="Disordered" evidence="1">
    <location>
        <begin position="437"/>
        <end position="583"/>
    </location>
</feature>
<dbReference type="OMA" id="HAGIYPP"/>
<accession>A0A060SND3</accession>
<dbReference type="Proteomes" id="UP000029665">
    <property type="component" value="Unassembled WGS sequence"/>
</dbReference>
<evidence type="ECO:0000256" key="1">
    <source>
        <dbReference type="SAM" id="MobiDB-lite"/>
    </source>
</evidence>